<dbReference type="InterPro" id="IPR008756">
    <property type="entry name" value="Peptidase_M56"/>
</dbReference>
<keyword evidence="4" id="KW-1185">Reference proteome</keyword>
<accession>A0ABW5Y8P7</accession>
<dbReference type="PANTHER" id="PTHR34978:SF3">
    <property type="entry name" value="SLR0241 PROTEIN"/>
    <property type="match status" value="1"/>
</dbReference>
<keyword evidence="1" id="KW-0472">Membrane</keyword>
<protein>
    <submittedName>
        <fullName evidence="3">M56 family metallopeptidase</fullName>
    </submittedName>
</protein>
<dbReference type="CDD" id="cd07341">
    <property type="entry name" value="M56_BlaR1_MecR1_like"/>
    <property type="match status" value="1"/>
</dbReference>
<feature type="transmembrane region" description="Helical" evidence="1">
    <location>
        <begin position="271"/>
        <end position="290"/>
    </location>
</feature>
<feature type="transmembrane region" description="Helical" evidence="1">
    <location>
        <begin position="101"/>
        <end position="122"/>
    </location>
</feature>
<dbReference type="InterPro" id="IPR052173">
    <property type="entry name" value="Beta-lactam_resp_regulator"/>
</dbReference>
<proteinExistence type="predicted"/>
<organism evidence="3 4">
    <name type="scientific">Mucilaginibacter ximonensis</name>
    <dbReference type="NCBI Taxonomy" id="538021"/>
    <lineage>
        <taxon>Bacteria</taxon>
        <taxon>Pseudomonadati</taxon>
        <taxon>Bacteroidota</taxon>
        <taxon>Sphingobacteriia</taxon>
        <taxon>Sphingobacteriales</taxon>
        <taxon>Sphingobacteriaceae</taxon>
        <taxon>Mucilaginibacter</taxon>
    </lineage>
</organism>
<dbReference type="Pfam" id="PF05569">
    <property type="entry name" value="Peptidase_M56"/>
    <property type="match status" value="1"/>
</dbReference>
<feature type="transmembrane region" description="Helical" evidence="1">
    <location>
        <begin position="6"/>
        <end position="24"/>
    </location>
</feature>
<feature type="domain" description="Peptidase M56" evidence="2">
    <location>
        <begin position="29"/>
        <end position="260"/>
    </location>
</feature>
<evidence type="ECO:0000256" key="1">
    <source>
        <dbReference type="SAM" id="Phobius"/>
    </source>
</evidence>
<name>A0ABW5Y8P7_9SPHI</name>
<feature type="transmembrane region" description="Helical" evidence="1">
    <location>
        <begin position="36"/>
        <end position="55"/>
    </location>
</feature>
<evidence type="ECO:0000259" key="2">
    <source>
        <dbReference type="Pfam" id="PF05569"/>
    </source>
</evidence>
<evidence type="ECO:0000313" key="3">
    <source>
        <dbReference type="EMBL" id="MFD2871645.1"/>
    </source>
</evidence>
<dbReference type="PANTHER" id="PTHR34978">
    <property type="entry name" value="POSSIBLE SENSOR-TRANSDUCER PROTEIN BLAR"/>
    <property type="match status" value="1"/>
</dbReference>
<dbReference type="RefSeq" id="WP_377182533.1">
    <property type="nucleotide sequence ID" value="NZ_JBHUPD010000001.1"/>
</dbReference>
<keyword evidence="1" id="KW-1133">Transmembrane helix</keyword>
<gene>
    <name evidence="3" type="ORF">ACFS5N_04130</name>
</gene>
<comment type="caution">
    <text evidence="3">The sequence shown here is derived from an EMBL/GenBank/DDBJ whole genome shotgun (WGS) entry which is preliminary data.</text>
</comment>
<evidence type="ECO:0000313" key="4">
    <source>
        <dbReference type="Proteomes" id="UP001597557"/>
    </source>
</evidence>
<reference evidence="4" key="1">
    <citation type="journal article" date="2019" name="Int. J. Syst. Evol. Microbiol.">
        <title>The Global Catalogue of Microorganisms (GCM) 10K type strain sequencing project: providing services to taxonomists for standard genome sequencing and annotation.</title>
        <authorList>
            <consortium name="The Broad Institute Genomics Platform"/>
            <consortium name="The Broad Institute Genome Sequencing Center for Infectious Disease"/>
            <person name="Wu L."/>
            <person name="Ma J."/>
        </authorList>
    </citation>
    <scope>NUCLEOTIDE SEQUENCE [LARGE SCALE GENOMIC DNA]</scope>
    <source>
        <strain evidence="4">KCTC 22437</strain>
    </source>
</reference>
<dbReference type="EMBL" id="JBHUPD010000001">
    <property type="protein sequence ID" value="MFD2871645.1"/>
    <property type="molecule type" value="Genomic_DNA"/>
</dbReference>
<keyword evidence="1" id="KW-0812">Transmembrane</keyword>
<sequence>MEPIIYMWQVSACMGVFYGFYFVLLRRLTFFTINRWYLLATLLLSVVIPLLTITVHRETAPIIMQKAVIINQVLPSAGLQINVADKQTSRTIIDWVKIAEIAYLIVTITLFIKLIVTIARFFNKLKNASITKIGGVRIIKAIGNISNGSFFNYVMLNSGELNPEEMEQVLGHEMLHVKHLHSIDRMIVRLMQVAFWFNPFIYRYAQAIEENHEFEVDDEIGRRADKGRYADMLLHLSINRQDILFNSFSKVPLKRRITMLFTKPTNHMKKVIYLLILPLVLISCLAFARFKNDIVQQEQYSVIAGIDLLGDDFKVFIDGKSYDKDIVYKISGSCIKSSEIKPVAPAKVVNGKWADAVVNIKTKKGDIVYMSEQEKENLIKERSVAFDKFYVRLHLKDNSGKPFDKAIVHKWRGASASVDIQPLDKIGFLIDGVFYNENDIRFIDPKDMDALADEVSVQMVKQGQYARGIAAVFTLHTLKKPTGAQSKAKIQKEGKLKPVAIAGKPAPDRIPAIPGNVENDLSNTVSEQNFIRKTVMNSNSPFYSRFHFDRANGKGFDVVAIKYKSNAFTSINVQPNEKAGVFIDNKFYSEDALRKFTQAQTANLERDTSEAHYEMNQKNNLPKGYFPVPTGFITK</sequence>
<dbReference type="Proteomes" id="UP001597557">
    <property type="component" value="Unassembled WGS sequence"/>
</dbReference>